<protein>
    <submittedName>
        <fullName evidence="1">Uncharacterized protein</fullName>
    </submittedName>
</protein>
<reference evidence="1" key="1">
    <citation type="journal article" date="2015" name="Nature">
        <title>Complex archaea that bridge the gap between prokaryotes and eukaryotes.</title>
        <authorList>
            <person name="Spang A."/>
            <person name="Saw J.H."/>
            <person name="Jorgensen S.L."/>
            <person name="Zaremba-Niedzwiedzka K."/>
            <person name="Martijn J."/>
            <person name="Lind A.E."/>
            <person name="van Eijk R."/>
            <person name="Schleper C."/>
            <person name="Guy L."/>
            <person name="Ettema T.J."/>
        </authorList>
    </citation>
    <scope>NUCLEOTIDE SEQUENCE</scope>
</reference>
<sequence>MSQSEQSMSSFSLSGLNSILKISEKILVPKLHLVHFYNQAFIAEATK</sequence>
<dbReference type="EMBL" id="LAZR01012070">
    <property type="protein sequence ID" value="KKM44492.1"/>
    <property type="molecule type" value="Genomic_DNA"/>
</dbReference>
<gene>
    <name evidence="1" type="ORF">LCGC14_1561560</name>
</gene>
<evidence type="ECO:0000313" key="1">
    <source>
        <dbReference type="EMBL" id="KKM44492.1"/>
    </source>
</evidence>
<dbReference type="AlphaFoldDB" id="A0A0F9J8C0"/>
<proteinExistence type="predicted"/>
<organism evidence="1">
    <name type="scientific">marine sediment metagenome</name>
    <dbReference type="NCBI Taxonomy" id="412755"/>
    <lineage>
        <taxon>unclassified sequences</taxon>
        <taxon>metagenomes</taxon>
        <taxon>ecological metagenomes</taxon>
    </lineage>
</organism>
<comment type="caution">
    <text evidence="1">The sequence shown here is derived from an EMBL/GenBank/DDBJ whole genome shotgun (WGS) entry which is preliminary data.</text>
</comment>
<accession>A0A0F9J8C0</accession>
<name>A0A0F9J8C0_9ZZZZ</name>